<dbReference type="AlphaFoldDB" id="A0A3A8PJC1"/>
<sequence>MLERTNSPDLFLLLVAGYLVRTHLLFVFRASSELQTELEKIKSLMIPSYMIELRKLLLEPPELHSFCLVTESLSSCS</sequence>
<accession>A0A3A8PJC1</accession>
<evidence type="ECO:0000313" key="3">
    <source>
        <dbReference type="Proteomes" id="UP000282656"/>
    </source>
</evidence>
<dbReference type="Proteomes" id="UP000282656">
    <property type="component" value="Unassembled WGS sequence"/>
</dbReference>
<feature type="domain" description="Ycf2 N-terminal" evidence="1">
    <location>
        <begin position="10"/>
        <end position="68"/>
    </location>
</feature>
<gene>
    <name evidence="2" type="ORF">D7X96_39150</name>
</gene>
<evidence type="ECO:0000313" key="2">
    <source>
        <dbReference type="EMBL" id="RKH56466.1"/>
    </source>
</evidence>
<comment type="caution">
    <text evidence="2">The sequence shown here is derived from an EMBL/GenBank/DDBJ whole genome shotgun (WGS) entry which is preliminary data.</text>
</comment>
<name>A0A3A8PJC1_9BACT</name>
<organism evidence="2 3">
    <name type="scientific">Corallococcus interemptor</name>
    <dbReference type="NCBI Taxonomy" id="2316720"/>
    <lineage>
        <taxon>Bacteria</taxon>
        <taxon>Pseudomonadati</taxon>
        <taxon>Myxococcota</taxon>
        <taxon>Myxococcia</taxon>
        <taxon>Myxococcales</taxon>
        <taxon>Cystobacterineae</taxon>
        <taxon>Myxococcaceae</taxon>
        <taxon>Corallococcus</taxon>
    </lineage>
</organism>
<protein>
    <submittedName>
        <fullName evidence="2">DUF825 domain-containing protein</fullName>
    </submittedName>
</protein>
<dbReference type="EMBL" id="RAWM01000286">
    <property type="protein sequence ID" value="RKH56466.1"/>
    <property type="molecule type" value="Genomic_DNA"/>
</dbReference>
<dbReference type="PANTHER" id="PTHR33078:SF100">
    <property type="entry name" value="PROTEIN YCF2"/>
    <property type="match status" value="1"/>
</dbReference>
<reference evidence="3" key="1">
    <citation type="submission" date="2018-09" db="EMBL/GenBank/DDBJ databases">
        <authorList>
            <person name="Livingstone P.G."/>
            <person name="Whitworth D.E."/>
        </authorList>
    </citation>
    <scope>NUCLEOTIDE SEQUENCE [LARGE SCALE GENOMIC DNA]</scope>
    <source>
        <strain evidence="3">AB047A</strain>
    </source>
</reference>
<proteinExistence type="predicted"/>
<dbReference type="PANTHER" id="PTHR33078">
    <property type="entry name" value="PROTEIN YCF2-RELATED"/>
    <property type="match status" value="1"/>
</dbReference>
<evidence type="ECO:0000259" key="1">
    <source>
        <dbReference type="Pfam" id="PF05695"/>
    </source>
</evidence>
<dbReference type="Pfam" id="PF05695">
    <property type="entry name" value="Ycf2"/>
    <property type="match status" value="1"/>
</dbReference>
<keyword evidence="3" id="KW-1185">Reference proteome</keyword>
<dbReference type="InterPro" id="IPR056777">
    <property type="entry name" value="Ycf2_N"/>
</dbReference>
<dbReference type="OrthoDB" id="5916865at2"/>